<sequence>MAGEGRFCAALNNGSHMRAEMCSQTQPSAFCHRLWSATVRTHKMRRTEHLRLPKGRNAEPLSKPLSRKLIKQLAKSSFQAKQNPLDAALYYMAMKKKTVLAALFRSVNDKRMSDFFQNDFSQDRWRKAALKNAYVLLGKQQFEYAAAFFLLANAVKDAVQVCLSKLEDLQLAMVVVRLYEGDLDSVPEHLRRLLDAEVLGQPEGAEGPSMELAHPDPFLRSMALWLLQRYEESLTTLLQTRVGQEHHRIHQETQHLSSSAAGQAANASDKASVSGPPAADDTGECSDSM</sequence>
<comment type="caution">
    <text evidence="1">The sequence shown here is derived from an EMBL/GenBank/DDBJ whole genome shotgun (WGS) entry which is preliminary data.</text>
</comment>
<accession>A0ACB8CZ14</accession>
<evidence type="ECO:0000313" key="2">
    <source>
        <dbReference type="Proteomes" id="UP000821865"/>
    </source>
</evidence>
<dbReference type="Proteomes" id="UP000821865">
    <property type="component" value="Chromosome 4"/>
</dbReference>
<dbReference type="EMBL" id="CM023473">
    <property type="protein sequence ID" value="KAH7954354.1"/>
    <property type="molecule type" value="Genomic_DNA"/>
</dbReference>
<proteinExistence type="predicted"/>
<organism evidence="1 2">
    <name type="scientific">Dermacentor silvarum</name>
    <name type="common">Tick</name>
    <dbReference type="NCBI Taxonomy" id="543639"/>
    <lineage>
        <taxon>Eukaryota</taxon>
        <taxon>Metazoa</taxon>
        <taxon>Ecdysozoa</taxon>
        <taxon>Arthropoda</taxon>
        <taxon>Chelicerata</taxon>
        <taxon>Arachnida</taxon>
        <taxon>Acari</taxon>
        <taxon>Parasitiformes</taxon>
        <taxon>Ixodida</taxon>
        <taxon>Ixodoidea</taxon>
        <taxon>Ixodidae</taxon>
        <taxon>Rhipicephalinae</taxon>
        <taxon>Dermacentor</taxon>
    </lineage>
</organism>
<evidence type="ECO:0000313" key="1">
    <source>
        <dbReference type="EMBL" id="KAH7954354.1"/>
    </source>
</evidence>
<gene>
    <name evidence="1" type="ORF">HPB49_017997</name>
</gene>
<name>A0ACB8CZ14_DERSI</name>
<keyword evidence="2" id="KW-1185">Reference proteome</keyword>
<protein>
    <submittedName>
        <fullName evidence="1">Uncharacterized protein</fullName>
    </submittedName>
</protein>
<reference evidence="1" key="1">
    <citation type="submission" date="2020-05" db="EMBL/GenBank/DDBJ databases">
        <title>Large-scale comparative analyses of tick genomes elucidate their genetic diversity and vector capacities.</title>
        <authorList>
            <person name="Jia N."/>
            <person name="Wang J."/>
            <person name="Shi W."/>
            <person name="Du L."/>
            <person name="Sun Y."/>
            <person name="Zhan W."/>
            <person name="Jiang J."/>
            <person name="Wang Q."/>
            <person name="Zhang B."/>
            <person name="Ji P."/>
            <person name="Sakyi L.B."/>
            <person name="Cui X."/>
            <person name="Yuan T."/>
            <person name="Jiang B."/>
            <person name="Yang W."/>
            <person name="Lam T.T.-Y."/>
            <person name="Chang Q."/>
            <person name="Ding S."/>
            <person name="Wang X."/>
            <person name="Zhu J."/>
            <person name="Ruan X."/>
            <person name="Zhao L."/>
            <person name="Wei J."/>
            <person name="Que T."/>
            <person name="Du C."/>
            <person name="Cheng J."/>
            <person name="Dai P."/>
            <person name="Han X."/>
            <person name="Huang E."/>
            <person name="Gao Y."/>
            <person name="Liu J."/>
            <person name="Shao H."/>
            <person name="Ye R."/>
            <person name="Li L."/>
            <person name="Wei W."/>
            <person name="Wang X."/>
            <person name="Wang C."/>
            <person name="Yang T."/>
            <person name="Huo Q."/>
            <person name="Li W."/>
            <person name="Guo W."/>
            <person name="Chen H."/>
            <person name="Zhou L."/>
            <person name="Ni X."/>
            <person name="Tian J."/>
            <person name="Zhou Y."/>
            <person name="Sheng Y."/>
            <person name="Liu T."/>
            <person name="Pan Y."/>
            <person name="Xia L."/>
            <person name="Li J."/>
            <person name="Zhao F."/>
            <person name="Cao W."/>
        </authorList>
    </citation>
    <scope>NUCLEOTIDE SEQUENCE</scope>
    <source>
        <strain evidence="1">Dsil-2018</strain>
    </source>
</reference>